<feature type="domain" description="ULTRAPETALA1/2 SAND" evidence="1">
    <location>
        <begin position="52"/>
        <end position="100"/>
    </location>
</feature>
<dbReference type="InterPro" id="IPR020533">
    <property type="entry name" value="Developmental_reg_ULTRAPETALA"/>
</dbReference>
<proteinExistence type="predicted"/>
<dbReference type="Proteomes" id="UP000215914">
    <property type="component" value="Chromosome 5"/>
</dbReference>
<dbReference type="InterPro" id="IPR057012">
    <property type="entry name" value="ULT1/2_Znf"/>
</dbReference>
<dbReference type="PANTHER" id="PTHR34053">
    <property type="entry name" value="PROTEIN ULTRAPETALA 1"/>
    <property type="match status" value="1"/>
</dbReference>
<dbReference type="GO" id="GO:0005829">
    <property type="term" value="C:cytosol"/>
    <property type="evidence" value="ECO:0000318"/>
    <property type="project" value="GO_Central"/>
</dbReference>
<evidence type="ECO:0000259" key="2">
    <source>
        <dbReference type="Pfam" id="PF23293"/>
    </source>
</evidence>
<gene>
    <name evidence="3" type="ORF">HannXRQ_Chr05g0156361</name>
</gene>
<accession>A0A251UTZ4</accession>
<organism evidence="3 4">
    <name type="scientific">Helianthus annuus</name>
    <name type="common">Common sunflower</name>
    <dbReference type="NCBI Taxonomy" id="4232"/>
    <lineage>
        <taxon>Eukaryota</taxon>
        <taxon>Viridiplantae</taxon>
        <taxon>Streptophyta</taxon>
        <taxon>Embryophyta</taxon>
        <taxon>Tracheophyta</taxon>
        <taxon>Spermatophyta</taxon>
        <taxon>Magnoliopsida</taxon>
        <taxon>eudicotyledons</taxon>
        <taxon>Gunneridae</taxon>
        <taxon>Pentapetalae</taxon>
        <taxon>asterids</taxon>
        <taxon>campanulids</taxon>
        <taxon>Asterales</taxon>
        <taxon>Asteraceae</taxon>
        <taxon>Asteroideae</taxon>
        <taxon>Heliantheae alliance</taxon>
        <taxon>Heliantheae</taxon>
        <taxon>Helianthus</taxon>
    </lineage>
</organism>
<dbReference type="OMA" id="TIRATCH"/>
<dbReference type="GO" id="GO:0005634">
    <property type="term" value="C:nucleus"/>
    <property type="evidence" value="ECO:0000318"/>
    <property type="project" value="GO_Central"/>
</dbReference>
<protein>
    <submittedName>
        <fullName evidence="3">Putative developmental regulator, ULTRAPETALA</fullName>
    </submittedName>
</protein>
<dbReference type="PANTHER" id="PTHR34053:SF10">
    <property type="entry name" value="DEVELOPMENTAL REGULATOR, ULTRAPETALA"/>
    <property type="match status" value="1"/>
</dbReference>
<sequence>MVRAPHYIGIACSFTNNRLRDCVGILRISDDGTIFATCYCNDACNRGIWCPVSDDGTIRATCHCKEVFSSPAKFARHALSGTNVLNWRTKVWVVNSKWEKRKKWVRRVFPDTIKEMNTWSCEDLEERSSRPRSGCRKNSKCEGCMHCVCFGCKMCRFEDCRCQVCVDFYSNAIYKLKLKKNVSNILKMKFQKQKNKSYLTLPTQF</sequence>
<dbReference type="Pfam" id="PF23292">
    <property type="entry name" value="SAND_ULT1"/>
    <property type="match status" value="2"/>
</dbReference>
<reference evidence="4" key="1">
    <citation type="journal article" date="2017" name="Nature">
        <title>The sunflower genome provides insights into oil metabolism, flowering and Asterid evolution.</title>
        <authorList>
            <person name="Badouin H."/>
            <person name="Gouzy J."/>
            <person name="Grassa C.J."/>
            <person name="Murat F."/>
            <person name="Staton S.E."/>
            <person name="Cottret L."/>
            <person name="Lelandais-Briere C."/>
            <person name="Owens G.L."/>
            <person name="Carrere S."/>
            <person name="Mayjonade B."/>
            <person name="Legrand L."/>
            <person name="Gill N."/>
            <person name="Kane N.C."/>
            <person name="Bowers J.E."/>
            <person name="Hubner S."/>
            <person name="Bellec A."/>
            <person name="Berard A."/>
            <person name="Berges H."/>
            <person name="Blanchet N."/>
            <person name="Boniface M.C."/>
            <person name="Brunel D."/>
            <person name="Catrice O."/>
            <person name="Chaidir N."/>
            <person name="Claudel C."/>
            <person name="Donnadieu C."/>
            <person name="Faraut T."/>
            <person name="Fievet G."/>
            <person name="Helmstetter N."/>
            <person name="King M."/>
            <person name="Knapp S.J."/>
            <person name="Lai Z."/>
            <person name="Le Paslier M.C."/>
            <person name="Lippi Y."/>
            <person name="Lorenzon L."/>
            <person name="Mandel J.R."/>
            <person name="Marage G."/>
            <person name="Marchand G."/>
            <person name="Marquand E."/>
            <person name="Bret-Mestries E."/>
            <person name="Morien E."/>
            <person name="Nambeesan S."/>
            <person name="Nguyen T."/>
            <person name="Pegot-Espagnet P."/>
            <person name="Pouilly N."/>
            <person name="Raftis F."/>
            <person name="Sallet E."/>
            <person name="Schiex T."/>
            <person name="Thomas J."/>
            <person name="Vandecasteele C."/>
            <person name="Vares D."/>
            <person name="Vear F."/>
            <person name="Vautrin S."/>
            <person name="Crespi M."/>
            <person name="Mangin B."/>
            <person name="Burke J.M."/>
            <person name="Salse J."/>
            <person name="Munos S."/>
            <person name="Vincourt P."/>
            <person name="Rieseberg L.H."/>
            <person name="Langlade N.B."/>
        </authorList>
    </citation>
    <scope>NUCLEOTIDE SEQUENCE [LARGE SCALE GENOMIC DNA]</scope>
    <source>
        <strain evidence="4">cv. SF193</strain>
    </source>
</reference>
<feature type="domain" description="ULTRAPETALA1/2 SAND" evidence="1">
    <location>
        <begin position="2"/>
        <end position="47"/>
    </location>
</feature>
<dbReference type="Pfam" id="PF23293">
    <property type="entry name" value="zf_ULT1"/>
    <property type="match status" value="1"/>
</dbReference>
<dbReference type="AlphaFoldDB" id="A0A251UTZ4"/>
<dbReference type="InterPro" id="IPR057011">
    <property type="entry name" value="ULT1/2_SAND"/>
</dbReference>
<keyword evidence="4" id="KW-1185">Reference proteome</keyword>
<name>A0A251UTZ4_HELAN</name>
<evidence type="ECO:0000313" key="4">
    <source>
        <dbReference type="Proteomes" id="UP000215914"/>
    </source>
</evidence>
<dbReference type="EMBL" id="CM007894">
    <property type="protein sequence ID" value="OTG26232.1"/>
    <property type="molecule type" value="Genomic_DNA"/>
</dbReference>
<feature type="domain" description="ULTRAPETALA1/2 zinc finger" evidence="2">
    <location>
        <begin position="115"/>
        <end position="169"/>
    </location>
</feature>
<dbReference type="InParanoid" id="A0A251UTZ4"/>
<evidence type="ECO:0000259" key="1">
    <source>
        <dbReference type="Pfam" id="PF23292"/>
    </source>
</evidence>
<evidence type="ECO:0000313" key="3">
    <source>
        <dbReference type="EMBL" id="OTG26232.1"/>
    </source>
</evidence>